<proteinExistence type="predicted"/>
<name>A0ABT6L676_9MYCO</name>
<organism evidence="2 3">
    <name type="scientific">Mycolicibacterium frederiksbergense</name>
    <dbReference type="NCBI Taxonomy" id="117567"/>
    <lineage>
        <taxon>Bacteria</taxon>
        <taxon>Bacillati</taxon>
        <taxon>Actinomycetota</taxon>
        <taxon>Actinomycetes</taxon>
        <taxon>Mycobacteriales</taxon>
        <taxon>Mycobacteriaceae</taxon>
        <taxon>Mycolicibacterium</taxon>
    </lineage>
</organism>
<keyword evidence="3" id="KW-1185">Reference proteome</keyword>
<gene>
    <name evidence="2" type="ORF">M2272_005121</name>
</gene>
<feature type="non-terminal residue" evidence="2">
    <location>
        <position position="54"/>
    </location>
</feature>
<feature type="compositionally biased region" description="Gly residues" evidence="1">
    <location>
        <begin position="32"/>
        <end position="45"/>
    </location>
</feature>
<feature type="region of interest" description="Disordered" evidence="1">
    <location>
        <begin position="1"/>
        <end position="54"/>
    </location>
</feature>
<evidence type="ECO:0000313" key="3">
    <source>
        <dbReference type="Proteomes" id="UP001160130"/>
    </source>
</evidence>
<dbReference type="EMBL" id="JARXVE010000010">
    <property type="protein sequence ID" value="MDH6198462.1"/>
    <property type="molecule type" value="Genomic_DNA"/>
</dbReference>
<protein>
    <submittedName>
        <fullName evidence="2">NAD(P)-dependent dehydrogenase (Short-subunit alcohol dehydrogenase family)</fullName>
    </submittedName>
</protein>
<comment type="caution">
    <text evidence="2">The sequence shown here is derived from an EMBL/GenBank/DDBJ whole genome shotgun (WGS) entry which is preliminary data.</text>
</comment>
<accession>A0ABT6L676</accession>
<evidence type="ECO:0000313" key="2">
    <source>
        <dbReference type="EMBL" id="MDH6198462.1"/>
    </source>
</evidence>
<sequence>MGALDGKTVLITGGARGAGRAPPPPRARGGGDHVGGVKAGPGANGGEYMCTPAA</sequence>
<reference evidence="2 3" key="1">
    <citation type="submission" date="2023-04" db="EMBL/GenBank/DDBJ databases">
        <title>Forest soil microbial communities from Buena Vista Peninsula, Colon Province, Panama.</title>
        <authorList>
            <person name="Bouskill N."/>
        </authorList>
    </citation>
    <scope>NUCLEOTIDE SEQUENCE [LARGE SCALE GENOMIC DNA]</scope>
    <source>
        <strain evidence="2 3">AC80</strain>
    </source>
</reference>
<evidence type="ECO:0000256" key="1">
    <source>
        <dbReference type="SAM" id="MobiDB-lite"/>
    </source>
</evidence>
<dbReference type="Proteomes" id="UP001160130">
    <property type="component" value="Unassembled WGS sequence"/>
</dbReference>